<dbReference type="InterPro" id="IPR001441">
    <property type="entry name" value="UPP_synth-like"/>
</dbReference>
<dbReference type="SUPFAM" id="SSF64005">
    <property type="entry name" value="Undecaprenyl diphosphate synthase"/>
    <property type="match status" value="1"/>
</dbReference>
<accession>A0ABQ7G6Q8</accession>
<evidence type="ECO:0000256" key="4">
    <source>
        <dbReference type="SAM" id="Phobius"/>
    </source>
</evidence>
<reference evidence="6" key="1">
    <citation type="submission" date="2017-08" db="EMBL/GenBank/DDBJ databases">
        <authorList>
            <person name="Polle J.E."/>
            <person name="Barry K."/>
            <person name="Cushman J."/>
            <person name="Schmutz J."/>
            <person name="Tran D."/>
            <person name="Hathwaick L.T."/>
            <person name="Yim W.C."/>
            <person name="Jenkins J."/>
            <person name="Mckie-Krisberg Z.M."/>
            <person name="Prochnik S."/>
            <person name="Lindquist E."/>
            <person name="Dockter R.B."/>
            <person name="Adam C."/>
            <person name="Molina H."/>
            <person name="Bunkerborg J."/>
            <person name="Jin E."/>
            <person name="Buchheim M."/>
            <person name="Magnuson J."/>
        </authorList>
    </citation>
    <scope>NUCLEOTIDE SEQUENCE</scope>
    <source>
        <strain evidence="6">CCAP 19/18</strain>
    </source>
</reference>
<feature type="signal peptide" evidence="5">
    <location>
        <begin position="1"/>
        <end position="20"/>
    </location>
</feature>
<comment type="caution">
    <text evidence="6">The sequence shown here is derived from an EMBL/GenBank/DDBJ whole genome shotgun (WGS) entry which is preliminary data.</text>
</comment>
<organism evidence="6 7">
    <name type="scientific">Dunaliella salina</name>
    <name type="common">Green alga</name>
    <name type="synonym">Protococcus salinus</name>
    <dbReference type="NCBI Taxonomy" id="3046"/>
    <lineage>
        <taxon>Eukaryota</taxon>
        <taxon>Viridiplantae</taxon>
        <taxon>Chlorophyta</taxon>
        <taxon>core chlorophytes</taxon>
        <taxon>Chlorophyceae</taxon>
        <taxon>CS clade</taxon>
        <taxon>Chlamydomonadales</taxon>
        <taxon>Dunaliellaceae</taxon>
        <taxon>Dunaliella</taxon>
    </lineage>
</organism>
<comment type="similarity">
    <text evidence="1">Belongs to the UPP synthase family.</text>
</comment>
<feature type="compositionally biased region" description="Polar residues" evidence="3">
    <location>
        <begin position="267"/>
        <end position="288"/>
    </location>
</feature>
<evidence type="ECO:0000313" key="7">
    <source>
        <dbReference type="Proteomes" id="UP000815325"/>
    </source>
</evidence>
<dbReference type="InterPro" id="IPR018520">
    <property type="entry name" value="UPP_synth-like_CS"/>
</dbReference>
<dbReference type="PANTHER" id="PTHR10291:SF43">
    <property type="entry name" value="DEHYDRODOLICHYL DIPHOSPHATE SYNTHASE COMPLEX SUBUNIT DHDDS"/>
    <property type="match status" value="1"/>
</dbReference>
<protein>
    <submittedName>
        <fullName evidence="6">Undecaprenyl diphosphate synthase-domain-containing protein</fullName>
    </submittedName>
</protein>
<keyword evidence="5" id="KW-0732">Signal</keyword>
<feature type="transmembrane region" description="Helical" evidence="4">
    <location>
        <begin position="313"/>
        <end position="331"/>
    </location>
</feature>
<name>A0ABQ7G6Q8_DUNSA</name>
<evidence type="ECO:0000256" key="3">
    <source>
        <dbReference type="SAM" id="MobiDB-lite"/>
    </source>
</evidence>
<keyword evidence="4" id="KW-1133">Transmembrane helix</keyword>
<dbReference type="EMBL" id="MU070058">
    <property type="protein sequence ID" value="KAF5830298.1"/>
    <property type="molecule type" value="Genomic_DNA"/>
</dbReference>
<dbReference type="PANTHER" id="PTHR10291">
    <property type="entry name" value="DEHYDRODOLICHYL DIPHOSPHATE SYNTHASE FAMILY MEMBER"/>
    <property type="match status" value="1"/>
</dbReference>
<proteinExistence type="inferred from homology"/>
<dbReference type="CDD" id="cd00475">
    <property type="entry name" value="Cis_IPPS"/>
    <property type="match status" value="1"/>
</dbReference>
<feature type="region of interest" description="Disordered" evidence="3">
    <location>
        <begin position="264"/>
        <end position="288"/>
    </location>
</feature>
<dbReference type="NCBIfam" id="TIGR00055">
    <property type="entry name" value="uppS"/>
    <property type="match status" value="1"/>
</dbReference>
<dbReference type="PROSITE" id="PS01066">
    <property type="entry name" value="UPP_SYNTHASE"/>
    <property type="match status" value="1"/>
</dbReference>
<feature type="compositionally biased region" description="Basic and acidic residues" evidence="3">
    <location>
        <begin position="505"/>
        <end position="519"/>
    </location>
</feature>
<evidence type="ECO:0000256" key="1">
    <source>
        <dbReference type="ARBA" id="ARBA00005432"/>
    </source>
</evidence>
<sequence>MWLGTLRKFLGLLLNENVFGEASMPQHVAFIMDGNRRFANQQCIGKLDGHSMGYSKMVEVIHWCLDMGVQYISVYAFSIDNFQRSHEEVSTLMQLAERKYEELAQEEGLPEQEGVEVRILGDLDLAPASVCGAAARLMQATAAICNKQAVLNICFAYTSTEETLHAVDTLQSAQHARCITPGDVTPELLERCLRTKGCPPVDLLIRTSGETRLSDFLVWQASHAHLAFVDKLWPDFSFVDFLRCILDYMRHAPALQQLRRCSEPGFPQSTETSAPRPTTSPQAPSCPSTPAPLSNLGALIHLLTPPATAMQTLPAALLSFFHAVIASTWTAMQQALVDQLRSVLSILVLACAATAAGGAWALGLAQTVLVCASRGAQAGRPWGQLGLSSKERKNGLGEGDRDGGTAWHAQMQDAIWQLRQMQPLCLLSRSPDPIQMHALVPAEAASHAGATASLAGVGAGAGAAASPAGGAGCLSVARHKCEVAGTTGKAGGHAHQPELQCSSPEQKKIQLPEGSREEEQLQGIQGSAERRRPLHPLQCKEQQWTTDKEGLASLKGRRQLQAEGAAGPQHLPLHVQRLLQWQQRQHEAWLEAHIPLA</sequence>
<feature type="compositionally biased region" description="Basic and acidic residues" evidence="3">
    <location>
        <begin position="389"/>
        <end position="403"/>
    </location>
</feature>
<feature type="chain" id="PRO_5045402364" evidence="5">
    <location>
        <begin position="21"/>
        <end position="597"/>
    </location>
</feature>
<dbReference type="Gene3D" id="3.40.1180.10">
    <property type="entry name" value="Decaprenyl diphosphate synthase-like"/>
    <property type="match status" value="1"/>
</dbReference>
<keyword evidence="4" id="KW-0812">Transmembrane</keyword>
<dbReference type="InterPro" id="IPR036424">
    <property type="entry name" value="UPP_synth-like_sf"/>
</dbReference>
<keyword evidence="2" id="KW-0808">Transferase</keyword>
<feature type="transmembrane region" description="Helical" evidence="4">
    <location>
        <begin position="343"/>
        <end position="363"/>
    </location>
</feature>
<gene>
    <name evidence="6" type="ORF">DUNSADRAFT_14772</name>
</gene>
<dbReference type="Pfam" id="PF01255">
    <property type="entry name" value="Prenyltransf"/>
    <property type="match status" value="1"/>
</dbReference>
<evidence type="ECO:0000313" key="6">
    <source>
        <dbReference type="EMBL" id="KAF5830298.1"/>
    </source>
</evidence>
<keyword evidence="7" id="KW-1185">Reference proteome</keyword>
<evidence type="ECO:0000256" key="2">
    <source>
        <dbReference type="ARBA" id="ARBA00022679"/>
    </source>
</evidence>
<dbReference type="Proteomes" id="UP000815325">
    <property type="component" value="Unassembled WGS sequence"/>
</dbReference>
<feature type="region of interest" description="Disordered" evidence="3">
    <location>
        <begin position="487"/>
        <end position="534"/>
    </location>
</feature>
<evidence type="ECO:0000256" key="5">
    <source>
        <dbReference type="SAM" id="SignalP"/>
    </source>
</evidence>
<keyword evidence="4" id="KW-0472">Membrane</keyword>
<feature type="region of interest" description="Disordered" evidence="3">
    <location>
        <begin position="383"/>
        <end position="404"/>
    </location>
</feature>
<dbReference type="HAMAP" id="MF_01139">
    <property type="entry name" value="ISPT"/>
    <property type="match status" value="1"/>
</dbReference>